<comment type="caution">
    <text evidence="6">The sequence shown here is derived from an EMBL/GenBank/DDBJ whole genome shotgun (WGS) entry which is preliminary data.</text>
</comment>
<accession>A0ABS5EWE8</accession>
<reference evidence="7" key="1">
    <citation type="journal article" date="2021" name="Syst. Appl. Microbiol.">
        <title>Roseomonas hellenica sp. nov., isolated from roots of wild-growing Alkanna tinctoria.</title>
        <authorList>
            <person name="Rat A."/>
            <person name="Naranjo H.D."/>
            <person name="Lebbe L."/>
            <person name="Cnockaert M."/>
            <person name="Krigas N."/>
            <person name="Grigoriadou K."/>
            <person name="Maloupa E."/>
            <person name="Willems A."/>
        </authorList>
    </citation>
    <scope>NUCLEOTIDE SEQUENCE [LARGE SCALE GENOMIC DNA]</scope>
    <source>
        <strain evidence="7">LMG 31523</strain>
    </source>
</reference>
<proteinExistence type="inferred from homology"/>
<evidence type="ECO:0000313" key="6">
    <source>
        <dbReference type="EMBL" id="MBR0664626.1"/>
    </source>
</evidence>
<dbReference type="PANTHER" id="PTHR30537">
    <property type="entry name" value="HTH-TYPE TRANSCRIPTIONAL REGULATOR"/>
    <property type="match status" value="1"/>
</dbReference>
<dbReference type="InterPro" id="IPR036390">
    <property type="entry name" value="WH_DNA-bd_sf"/>
</dbReference>
<dbReference type="InterPro" id="IPR005119">
    <property type="entry name" value="LysR_subst-bd"/>
</dbReference>
<dbReference type="EMBL" id="JAAGBB010000009">
    <property type="protein sequence ID" value="MBR0664626.1"/>
    <property type="molecule type" value="Genomic_DNA"/>
</dbReference>
<dbReference type="InterPro" id="IPR036388">
    <property type="entry name" value="WH-like_DNA-bd_sf"/>
</dbReference>
<feature type="domain" description="HTH lysR-type" evidence="5">
    <location>
        <begin position="7"/>
        <end position="64"/>
    </location>
</feature>
<protein>
    <submittedName>
        <fullName evidence="6">LysR family transcriptional regulator</fullName>
    </submittedName>
</protein>
<dbReference type="InterPro" id="IPR058163">
    <property type="entry name" value="LysR-type_TF_proteobact-type"/>
</dbReference>
<keyword evidence="2" id="KW-0805">Transcription regulation</keyword>
<evidence type="ECO:0000313" key="7">
    <source>
        <dbReference type="Proteomes" id="UP001196870"/>
    </source>
</evidence>
<comment type="similarity">
    <text evidence="1">Belongs to the LysR transcriptional regulatory family.</text>
</comment>
<keyword evidence="3" id="KW-0238">DNA-binding</keyword>
<evidence type="ECO:0000256" key="1">
    <source>
        <dbReference type="ARBA" id="ARBA00009437"/>
    </source>
</evidence>
<dbReference type="Gene3D" id="3.40.190.10">
    <property type="entry name" value="Periplasmic binding protein-like II"/>
    <property type="match status" value="2"/>
</dbReference>
<sequence length="300" mass="32242">MTYRRLPSLNALRAFEAAARHRSVTRAADELGVTPGAVSRQVRGLEEDLGLVLFSRGPAGLVPTEAGRVLQQSCGGALDRMEAGVAKAREAAKPVLLSVGAYAHFASRWLIPRWGRFRERHPGLEIALTTSADPLELLPGQFDAVIAVAEDRPRPGFWTHRLLPIEMVPVCAPSLLGPGRFRWEGQTLLHSRQRPRDWARWLAAQGVAGVDAEAGPSFESISLAVDAACEGLGVALAIQGLIGADLAAGRVVVPVPGVRRSSRSFVLMVEAARRQEPALCRFCDWLVEEAARDAAPAATS</sequence>
<dbReference type="SUPFAM" id="SSF53850">
    <property type="entry name" value="Periplasmic binding protein-like II"/>
    <property type="match status" value="1"/>
</dbReference>
<dbReference type="PROSITE" id="PS50931">
    <property type="entry name" value="HTH_LYSR"/>
    <property type="match status" value="1"/>
</dbReference>
<dbReference type="Proteomes" id="UP001196870">
    <property type="component" value="Unassembled WGS sequence"/>
</dbReference>
<keyword evidence="7" id="KW-1185">Reference proteome</keyword>
<name>A0ABS5EWE8_9PROT</name>
<keyword evidence="4" id="KW-0804">Transcription</keyword>
<dbReference type="Gene3D" id="1.10.10.10">
    <property type="entry name" value="Winged helix-like DNA-binding domain superfamily/Winged helix DNA-binding domain"/>
    <property type="match status" value="1"/>
</dbReference>
<dbReference type="PANTHER" id="PTHR30537:SF74">
    <property type="entry name" value="HTH-TYPE TRANSCRIPTIONAL REGULATOR TRPI"/>
    <property type="match status" value="1"/>
</dbReference>
<dbReference type="InterPro" id="IPR000847">
    <property type="entry name" value="LysR_HTH_N"/>
</dbReference>
<gene>
    <name evidence="6" type="ORF">GXW71_09700</name>
</gene>
<dbReference type="PRINTS" id="PR00039">
    <property type="entry name" value="HTHLYSR"/>
</dbReference>
<evidence type="ECO:0000259" key="5">
    <source>
        <dbReference type="PROSITE" id="PS50931"/>
    </source>
</evidence>
<evidence type="ECO:0000256" key="3">
    <source>
        <dbReference type="ARBA" id="ARBA00023125"/>
    </source>
</evidence>
<dbReference type="Pfam" id="PF03466">
    <property type="entry name" value="LysR_substrate"/>
    <property type="match status" value="1"/>
</dbReference>
<dbReference type="Pfam" id="PF00126">
    <property type="entry name" value="HTH_1"/>
    <property type="match status" value="1"/>
</dbReference>
<evidence type="ECO:0000256" key="2">
    <source>
        <dbReference type="ARBA" id="ARBA00023015"/>
    </source>
</evidence>
<evidence type="ECO:0000256" key="4">
    <source>
        <dbReference type="ARBA" id="ARBA00023163"/>
    </source>
</evidence>
<dbReference type="SUPFAM" id="SSF46785">
    <property type="entry name" value="Winged helix' DNA-binding domain"/>
    <property type="match status" value="1"/>
</dbReference>
<organism evidence="6 7">
    <name type="scientific">Plastoroseomonas hellenica</name>
    <dbReference type="NCBI Taxonomy" id="2687306"/>
    <lineage>
        <taxon>Bacteria</taxon>
        <taxon>Pseudomonadati</taxon>
        <taxon>Pseudomonadota</taxon>
        <taxon>Alphaproteobacteria</taxon>
        <taxon>Acetobacterales</taxon>
        <taxon>Acetobacteraceae</taxon>
        <taxon>Plastoroseomonas</taxon>
    </lineage>
</organism>
<dbReference type="RefSeq" id="WP_211852291.1">
    <property type="nucleotide sequence ID" value="NZ_JAAGBB010000009.1"/>
</dbReference>